<dbReference type="InParanoid" id="A0A4V3CTN2"/>
<name>A0A4V3CTN2_9BURK</name>
<evidence type="ECO:0000256" key="3">
    <source>
        <dbReference type="ARBA" id="ARBA00023163"/>
    </source>
</evidence>
<dbReference type="Proteomes" id="UP000295361">
    <property type="component" value="Unassembled WGS sequence"/>
</dbReference>
<evidence type="ECO:0000313" key="7">
    <source>
        <dbReference type="Proteomes" id="UP000295361"/>
    </source>
</evidence>
<dbReference type="PANTHER" id="PTHR47506:SF6">
    <property type="entry name" value="HTH-TYPE TRANSCRIPTIONAL REPRESSOR NEMR"/>
    <property type="match status" value="1"/>
</dbReference>
<evidence type="ECO:0000256" key="2">
    <source>
        <dbReference type="ARBA" id="ARBA00023125"/>
    </source>
</evidence>
<dbReference type="OrthoDB" id="326421at2"/>
<keyword evidence="1" id="KW-0805">Transcription regulation</keyword>
<dbReference type="PROSITE" id="PS50977">
    <property type="entry name" value="HTH_TETR_2"/>
    <property type="match status" value="1"/>
</dbReference>
<dbReference type="InterPro" id="IPR001647">
    <property type="entry name" value="HTH_TetR"/>
</dbReference>
<sequence length="200" mass="22530">MEAKTQRSELTQQAIVDAALVMACNEGLESLSIGELAKRLNLSKSGVFSRIGSRETLQCAVLDEFNRRFVADVMTPALQQPRGLPRLDMMVQRLFRRAVDDETYGTCLYCSGAFELDDVEGPLRELLLGNLLRWRQALLRTVQQAIGEGHLPADTDAEQLAYELDGLFVALMREARFMRNPQALLRSLRAYRRLIGKSPD</sequence>
<dbReference type="AlphaFoldDB" id="A0A4V3CTN2"/>
<proteinExistence type="predicted"/>
<dbReference type="GO" id="GO:0003677">
    <property type="term" value="F:DNA binding"/>
    <property type="evidence" value="ECO:0007669"/>
    <property type="project" value="UniProtKB-UniRule"/>
</dbReference>
<feature type="DNA-binding region" description="H-T-H motif" evidence="4">
    <location>
        <begin position="32"/>
        <end position="51"/>
    </location>
</feature>
<reference evidence="6 7" key="1">
    <citation type="submission" date="2019-03" db="EMBL/GenBank/DDBJ databases">
        <title>Genomic Encyclopedia of Type Strains, Phase IV (KMG-IV): sequencing the most valuable type-strain genomes for metagenomic binning, comparative biology and taxonomic classification.</title>
        <authorList>
            <person name="Goeker M."/>
        </authorList>
    </citation>
    <scope>NUCLEOTIDE SEQUENCE [LARGE SCALE GENOMIC DNA]</scope>
    <source>
        <strain evidence="6 7">DSM 16998</strain>
    </source>
</reference>
<evidence type="ECO:0000313" key="6">
    <source>
        <dbReference type="EMBL" id="TDP72954.1"/>
    </source>
</evidence>
<dbReference type="PANTHER" id="PTHR47506">
    <property type="entry name" value="TRANSCRIPTIONAL REGULATORY PROTEIN"/>
    <property type="match status" value="1"/>
</dbReference>
<dbReference type="InterPro" id="IPR011075">
    <property type="entry name" value="TetR_C"/>
</dbReference>
<dbReference type="InterPro" id="IPR036271">
    <property type="entry name" value="Tet_transcr_reg_TetR-rel_C_sf"/>
</dbReference>
<dbReference type="RefSeq" id="WP_133700376.1">
    <property type="nucleotide sequence ID" value="NZ_SNXS01000002.1"/>
</dbReference>
<dbReference type="SUPFAM" id="SSF46689">
    <property type="entry name" value="Homeodomain-like"/>
    <property type="match status" value="1"/>
</dbReference>
<comment type="caution">
    <text evidence="6">The sequence shown here is derived from an EMBL/GenBank/DDBJ whole genome shotgun (WGS) entry which is preliminary data.</text>
</comment>
<dbReference type="InterPro" id="IPR009057">
    <property type="entry name" value="Homeodomain-like_sf"/>
</dbReference>
<evidence type="ECO:0000256" key="1">
    <source>
        <dbReference type="ARBA" id="ARBA00023015"/>
    </source>
</evidence>
<feature type="domain" description="HTH tetR-type" evidence="5">
    <location>
        <begin position="9"/>
        <end position="69"/>
    </location>
</feature>
<keyword evidence="2 4" id="KW-0238">DNA-binding</keyword>
<protein>
    <submittedName>
        <fullName evidence="6">TetR family transcriptional regulator</fullName>
    </submittedName>
</protein>
<dbReference type="Gene3D" id="1.10.357.10">
    <property type="entry name" value="Tetracycline Repressor, domain 2"/>
    <property type="match status" value="1"/>
</dbReference>
<gene>
    <name evidence="6" type="ORF">DES47_102700</name>
</gene>
<keyword evidence="7" id="KW-1185">Reference proteome</keyword>
<organism evidence="6 7">
    <name type="scientific">Roseateles toxinivorans</name>
    <dbReference type="NCBI Taxonomy" id="270368"/>
    <lineage>
        <taxon>Bacteria</taxon>
        <taxon>Pseudomonadati</taxon>
        <taxon>Pseudomonadota</taxon>
        <taxon>Betaproteobacteria</taxon>
        <taxon>Burkholderiales</taxon>
        <taxon>Sphaerotilaceae</taxon>
        <taxon>Roseateles</taxon>
    </lineage>
</organism>
<dbReference type="Gene3D" id="1.10.10.60">
    <property type="entry name" value="Homeodomain-like"/>
    <property type="match status" value="1"/>
</dbReference>
<evidence type="ECO:0000259" key="5">
    <source>
        <dbReference type="PROSITE" id="PS50977"/>
    </source>
</evidence>
<evidence type="ECO:0000256" key="4">
    <source>
        <dbReference type="PROSITE-ProRule" id="PRU00335"/>
    </source>
</evidence>
<dbReference type="SUPFAM" id="SSF48498">
    <property type="entry name" value="Tetracyclin repressor-like, C-terminal domain"/>
    <property type="match status" value="1"/>
</dbReference>
<accession>A0A4V3CTN2</accession>
<keyword evidence="3" id="KW-0804">Transcription</keyword>
<dbReference type="EMBL" id="SNXS01000002">
    <property type="protein sequence ID" value="TDP72954.1"/>
    <property type="molecule type" value="Genomic_DNA"/>
</dbReference>
<dbReference type="Pfam" id="PF16925">
    <property type="entry name" value="TetR_C_13"/>
    <property type="match status" value="1"/>
</dbReference>